<organism evidence="1 2">
    <name type="scientific">Paramecium tetraurelia</name>
    <dbReference type="NCBI Taxonomy" id="5888"/>
    <lineage>
        <taxon>Eukaryota</taxon>
        <taxon>Sar</taxon>
        <taxon>Alveolata</taxon>
        <taxon>Ciliophora</taxon>
        <taxon>Intramacronucleata</taxon>
        <taxon>Oligohymenophorea</taxon>
        <taxon>Peniculida</taxon>
        <taxon>Parameciidae</taxon>
        <taxon>Paramecium</taxon>
    </lineage>
</organism>
<gene>
    <name evidence="1" type="ORF">GSPATT00032355001</name>
</gene>
<dbReference type="KEGG" id="ptm:GSPATT00032355001"/>
<accession>A0BUA6</accession>
<dbReference type="EMBL" id="CT868018">
    <property type="protein sequence ID" value="CAK62123.1"/>
    <property type="molecule type" value="Genomic_DNA"/>
</dbReference>
<evidence type="ECO:0000313" key="1">
    <source>
        <dbReference type="EMBL" id="CAK62123.1"/>
    </source>
</evidence>
<reference evidence="1 2" key="1">
    <citation type="journal article" date="2006" name="Nature">
        <title>Global trends of whole-genome duplications revealed by the ciliate Paramecium tetraurelia.</title>
        <authorList>
            <consortium name="Genoscope"/>
            <person name="Aury J.-M."/>
            <person name="Jaillon O."/>
            <person name="Duret L."/>
            <person name="Noel B."/>
            <person name="Jubin C."/>
            <person name="Porcel B.M."/>
            <person name="Segurens B."/>
            <person name="Daubin V."/>
            <person name="Anthouard V."/>
            <person name="Aiach N."/>
            <person name="Arnaiz O."/>
            <person name="Billaut A."/>
            <person name="Beisson J."/>
            <person name="Blanc I."/>
            <person name="Bouhouche K."/>
            <person name="Camara F."/>
            <person name="Duharcourt S."/>
            <person name="Guigo R."/>
            <person name="Gogendeau D."/>
            <person name="Katinka M."/>
            <person name="Keller A.-M."/>
            <person name="Kissmehl R."/>
            <person name="Klotz C."/>
            <person name="Koll F."/>
            <person name="Le Moue A."/>
            <person name="Lepere C."/>
            <person name="Malinsky S."/>
            <person name="Nowacki M."/>
            <person name="Nowak J.K."/>
            <person name="Plattner H."/>
            <person name="Poulain J."/>
            <person name="Ruiz F."/>
            <person name="Serrano V."/>
            <person name="Zagulski M."/>
            <person name="Dessen P."/>
            <person name="Betermier M."/>
            <person name="Weissenbach J."/>
            <person name="Scarpelli C."/>
            <person name="Schachter V."/>
            <person name="Sperling L."/>
            <person name="Meyer E."/>
            <person name="Cohen J."/>
            <person name="Wincker P."/>
        </authorList>
    </citation>
    <scope>NUCLEOTIDE SEQUENCE [LARGE SCALE GENOMIC DNA]</scope>
    <source>
        <strain evidence="1 2">Stock d4-2</strain>
    </source>
</reference>
<sequence length="272" mass="32764">MKNQSPESDKNPKIMRKINEHNASHRTDEKYNLLMQFLLIIIQEKVTRYNKTEYQNHKRNAQSQIKRIYFIVTRLVQESYGRTLNIQIQDTVYFQNGGAKSILQSLKDSIDKPFQLRVQLWKGSLQKLMQIYEQQKKEDCKCKYIIRFDSKMRKIIISIEYFNILYKNVIKQREAVLVKFDDDSVQIMTEAEFFLLMSKRKGDKFWNKIFSILNYIKQRVFLTHRIHFNRKRDSNHTYFERSAMETRIIRGEVISASTEYISQAIEDDFLIQ</sequence>
<name>A0BUA6_PARTE</name>
<dbReference type="HOGENOM" id="CLU_1024705_0_0_1"/>
<dbReference type="GeneID" id="5015305"/>
<dbReference type="Proteomes" id="UP000000600">
    <property type="component" value="Unassembled WGS sequence"/>
</dbReference>
<dbReference type="OrthoDB" id="292437at2759"/>
<proteinExistence type="predicted"/>
<dbReference type="RefSeq" id="XP_001429521.1">
    <property type="nucleotide sequence ID" value="XM_001429484.1"/>
</dbReference>
<keyword evidence="2" id="KW-1185">Reference proteome</keyword>
<dbReference type="AlphaFoldDB" id="A0BUA6"/>
<evidence type="ECO:0000313" key="2">
    <source>
        <dbReference type="Proteomes" id="UP000000600"/>
    </source>
</evidence>
<protein>
    <submittedName>
        <fullName evidence="1">Uncharacterized protein</fullName>
    </submittedName>
</protein>
<dbReference type="InParanoid" id="A0BUA6"/>